<dbReference type="OrthoDB" id="9789727at2"/>
<sequence>MLSKVKKVNISLEAAAIPYECSKTTNDIHANAVHLIGFGFDGTACFRKGTKAGPEALRAVSDGIESYSPYLDLDLEDVSFYDLGNLSTQVDEQGSEHATIAAQWQTATDDFFQLFSDAEIKNNHIKVLTLGGEHSISYAPLKTYLAQYPDLVVIHLDAHADLRDGYLGFHYSHAAIMRRALDHFGEQHQLIQYGIRSGTKEEYQWMSQHNTLKQSRQAFLASVEKIANTRPIYLTFDLDYFDPSFFPGTGTPEPGGEDFHSFVSLCKILRKKNFVGCDVVELSPEIDSTGNSDVFAAKVVRELILCLNENHQ</sequence>
<evidence type="ECO:0000256" key="4">
    <source>
        <dbReference type="PIRSR" id="PIRSR036979-1"/>
    </source>
</evidence>
<evidence type="ECO:0000256" key="3">
    <source>
        <dbReference type="ARBA" id="ARBA00022801"/>
    </source>
</evidence>
<dbReference type="KEGG" id="lsd:EMK97_06610"/>
<gene>
    <name evidence="6" type="primary">speB</name>
    <name evidence="6" type="ORF">EMK97_06610</name>
</gene>
<organism evidence="6 7">
    <name type="scientific">Litorilituus sediminis</name>
    <dbReference type="NCBI Taxonomy" id="718192"/>
    <lineage>
        <taxon>Bacteria</taxon>
        <taxon>Pseudomonadati</taxon>
        <taxon>Pseudomonadota</taxon>
        <taxon>Gammaproteobacteria</taxon>
        <taxon>Alteromonadales</taxon>
        <taxon>Colwelliaceae</taxon>
        <taxon>Litorilituus</taxon>
    </lineage>
</organism>
<feature type="binding site" evidence="4">
    <location>
        <position position="237"/>
    </location>
    <ligand>
        <name>Mn(2+)</name>
        <dbReference type="ChEBI" id="CHEBI:29035"/>
        <label>1</label>
    </ligand>
</feature>
<feature type="binding site" evidence="4">
    <location>
        <position position="161"/>
    </location>
    <ligand>
        <name>Mn(2+)</name>
        <dbReference type="ChEBI" id="CHEBI:29035"/>
        <label>1</label>
    </ligand>
</feature>
<feature type="binding site" evidence="4">
    <location>
        <position position="157"/>
    </location>
    <ligand>
        <name>Mn(2+)</name>
        <dbReference type="ChEBI" id="CHEBI:29035"/>
        <label>1</label>
    </ligand>
</feature>
<dbReference type="PANTHER" id="PTHR11358">
    <property type="entry name" value="ARGINASE/AGMATINASE"/>
    <property type="match status" value="1"/>
</dbReference>
<evidence type="ECO:0000313" key="6">
    <source>
        <dbReference type="EMBL" id="QBG35413.1"/>
    </source>
</evidence>
<dbReference type="AlphaFoldDB" id="A0A4P6P2J6"/>
<dbReference type="PANTHER" id="PTHR11358:SF26">
    <property type="entry name" value="GUANIDINO ACID HYDROLASE, MITOCHONDRIAL"/>
    <property type="match status" value="1"/>
</dbReference>
<evidence type="ECO:0000256" key="2">
    <source>
        <dbReference type="ARBA" id="ARBA00022723"/>
    </source>
</evidence>
<dbReference type="PROSITE" id="PS01053">
    <property type="entry name" value="ARGINASE_1"/>
    <property type="match status" value="1"/>
</dbReference>
<evidence type="ECO:0000313" key="7">
    <source>
        <dbReference type="Proteomes" id="UP000290244"/>
    </source>
</evidence>
<dbReference type="Pfam" id="PF00491">
    <property type="entry name" value="Arginase"/>
    <property type="match status" value="1"/>
</dbReference>
<dbReference type="InterPro" id="IPR023696">
    <property type="entry name" value="Ureohydrolase_dom_sf"/>
</dbReference>
<dbReference type="EC" id="3.5.3.11" evidence="6"/>
<dbReference type="Proteomes" id="UP000290244">
    <property type="component" value="Chromosome"/>
</dbReference>
<dbReference type="EMBL" id="CP034759">
    <property type="protein sequence ID" value="QBG35413.1"/>
    <property type="molecule type" value="Genomic_DNA"/>
</dbReference>
<protein>
    <submittedName>
        <fullName evidence="6">Agmatinase</fullName>
        <ecNumber evidence="6">3.5.3.11</ecNumber>
    </submittedName>
</protein>
<dbReference type="PIRSF" id="PIRSF036979">
    <property type="entry name" value="Arginase"/>
    <property type="match status" value="1"/>
</dbReference>
<dbReference type="CDD" id="cd11593">
    <property type="entry name" value="Agmatinase-like_2"/>
    <property type="match status" value="1"/>
</dbReference>
<feature type="binding site" evidence="4">
    <location>
        <position position="159"/>
    </location>
    <ligand>
        <name>Mn(2+)</name>
        <dbReference type="ChEBI" id="CHEBI:29035"/>
        <label>1</label>
    </ligand>
</feature>
<feature type="binding site" evidence="4">
    <location>
        <position position="239"/>
    </location>
    <ligand>
        <name>Mn(2+)</name>
        <dbReference type="ChEBI" id="CHEBI:29035"/>
        <label>1</label>
    </ligand>
</feature>
<keyword evidence="3 5" id="KW-0378">Hydrolase</keyword>
<dbReference type="RefSeq" id="WP_130600562.1">
    <property type="nucleotide sequence ID" value="NZ_CP034759.1"/>
</dbReference>
<keyword evidence="2 4" id="KW-0479">Metal-binding</keyword>
<dbReference type="GO" id="GO:0046872">
    <property type="term" value="F:metal ion binding"/>
    <property type="evidence" value="ECO:0007669"/>
    <property type="project" value="UniProtKB-KW"/>
</dbReference>
<comment type="cofactor">
    <cofactor evidence="4">
        <name>Mn(2+)</name>
        <dbReference type="ChEBI" id="CHEBI:29035"/>
    </cofactor>
    <text evidence="4">Binds 2 manganese ions per subunit.</text>
</comment>
<keyword evidence="7" id="KW-1185">Reference proteome</keyword>
<name>A0A4P6P2J6_9GAMM</name>
<reference evidence="6 7" key="1">
    <citation type="submission" date="2018-12" db="EMBL/GenBank/DDBJ databases">
        <title>Complete genome of Litorilituus sediminis.</title>
        <authorList>
            <person name="Liu A."/>
            <person name="Rong J."/>
        </authorList>
    </citation>
    <scope>NUCLEOTIDE SEQUENCE [LARGE SCALE GENOMIC DNA]</scope>
    <source>
        <strain evidence="6 7">JCM 17549</strain>
    </source>
</reference>
<dbReference type="SUPFAM" id="SSF52768">
    <property type="entry name" value="Arginase/deacetylase"/>
    <property type="match status" value="1"/>
</dbReference>
<dbReference type="PROSITE" id="PS51409">
    <property type="entry name" value="ARGINASE_2"/>
    <property type="match status" value="1"/>
</dbReference>
<dbReference type="InterPro" id="IPR005925">
    <property type="entry name" value="Agmatinase-rel"/>
</dbReference>
<evidence type="ECO:0000256" key="1">
    <source>
        <dbReference type="ARBA" id="ARBA00009227"/>
    </source>
</evidence>
<dbReference type="GO" id="GO:0033389">
    <property type="term" value="P:putrescine biosynthetic process from arginine, via agmatine"/>
    <property type="evidence" value="ECO:0007669"/>
    <property type="project" value="TreeGrafter"/>
</dbReference>
<accession>A0A4P6P2J6</accession>
<proteinExistence type="inferred from homology"/>
<dbReference type="GO" id="GO:0008783">
    <property type="term" value="F:agmatinase activity"/>
    <property type="evidence" value="ECO:0007669"/>
    <property type="project" value="UniProtKB-EC"/>
</dbReference>
<evidence type="ECO:0000256" key="5">
    <source>
        <dbReference type="RuleBase" id="RU003684"/>
    </source>
</evidence>
<keyword evidence="4" id="KW-0464">Manganese</keyword>
<dbReference type="NCBIfam" id="TIGR01230">
    <property type="entry name" value="agmatinase"/>
    <property type="match status" value="1"/>
</dbReference>
<dbReference type="InterPro" id="IPR020855">
    <property type="entry name" value="Ureohydrolase_Mn_BS"/>
</dbReference>
<comment type="similarity">
    <text evidence="1">Belongs to the arginase family. Agmatinase subfamily.</text>
</comment>
<feature type="binding site" evidence="4">
    <location>
        <position position="134"/>
    </location>
    <ligand>
        <name>Mn(2+)</name>
        <dbReference type="ChEBI" id="CHEBI:29035"/>
        <label>1</label>
    </ligand>
</feature>
<dbReference type="Gene3D" id="3.40.800.10">
    <property type="entry name" value="Ureohydrolase domain"/>
    <property type="match status" value="1"/>
</dbReference>
<dbReference type="InterPro" id="IPR006035">
    <property type="entry name" value="Ureohydrolase"/>
</dbReference>